<keyword evidence="3" id="KW-1185">Reference proteome</keyword>
<proteinExistence type="predicted"/>
<sequence>MLSTADTDLLAARASGADYRIGNPTRVDIAHDLPGLLHGADLAVVRLLGGKRAWEEGLAVLGASGVPTVLLGGETVPDAELMADSSVPAGVVAEALKYLVEGGPANLLELSRFLSDTVLLTGEGFEAPRKMPEYGVHGSYRLQQGRPTVGVLFYRAHELSGNTAFVDTLCGAIEAQGANALPVYCGSLRGADAGLYELLGRADALVATVLAAGGTHASQASAGGDEESWDIGALAHLDVPVLQGLCLTSSRAVWQESDAALSPMDAAMQVAIPEFDGRLITVPFSFKEHAEENGTEVPVYVADPERAARVAGIAVRHARLKHKPNAEKKIALVFTAYPTKHSRVGNAVGLDTPASAVLVLDALRDAGYTLTDYPSGGDELIHRLIQAGGHDVEWLTEEQLAAAPARVPLADYRQWFGELDPELRDAMREAWGEPPGNLYVDGDDIVLASLRFGNVVVMIQPPRGFGENPIAIYHDPDMPPSHHYMAAYRWLDNSFGADAIVHMGKHGTMEWLPGKGLGLSAGCAPDAVLGDLPLVYPFIVNDPGEGTQAKRRGHATVVDHLVPPMARADTYGDLARLEQLLDEYALVSDLDPAKAPAVRAQIWTLVKAAELHHDLHVDEQPEDGEFDEFVMHIDGYLCEIKDVQIRDGLHILGEGPVGEPRVNLVLAVLRASQVWGGQANALPGLRASLAAHFGLDEKELLAEPGTSVKLPAELTDLVEGPARTASDAIDLLEQLCRRIAEGMEEAAWDRTVVDAVLCDVLDHGFPDAVAVLEFACTEVVPRLARTTDETGHILRALNGGYVPAGPSGSPTRGLVNVLPTGRNFYSVDPKAIPSRLSWEVGQSLAESLVTRYLQDTGAYPESVGLTVWGTSAMRTQGDDIAEILALLGCRPVWDDASRRVTGFQIVPLQELGRPRIDVTVRISGFFRDAFPHVVGLIDDAVRAVAELDEPTGSNYVRAHVEEDAAQHGDRRRATARIFGSKPGAYGAGLLPLIDARNWRSDADLAEVYAVWGGYAYGRGLDGRSARGDMETAFRRIAVAAKNVDTREHDIADADDYFQYHGGMVAMVRHLSGASPEAYVGDSAVPDQVRTRTLGEETHRVFRARVVNPRWMSAMRRHGYKGAFEMAATVDYLFGYDATAGVVDDWMYEKLSAEYVFAPENRDFMRKSNPWALRGITERLLEAADRGLWAEPDADTLERLRAAYLELEGDLEGEE</sequence>
<dbReference type="EMBL" id="CP022433">
    <property type="protein sequence ID" value="ASN28255.1"/>
    <property type="molecule type" value="Genomic_DNA"/>
</dbReference>
<organism evidence="2 3">
    <name type="scientific">Streptomyces pluripotens</name>
    <dbReference type="NCBI Taxonomy" id="1355015"/>
    <lineage>
        <taxon>Bacteria</taxon>
        <taxon>Bacillati</taxon>
        <taxon>Actinomycetota</taxon>
        <taxon>Actinomycetes</taxon>
        <taxon>Kitasatosporales</taxon>
        <taxon>Streptomycetaceae</taxon>
        <taxon>Streptomyces</taxon>
    </lineage>
</organism>
<dbReference type="STRING" id="1355015.LK06_006225"/>
<dbReference type="Proteomes" id="UP000031501">
    <property type="component" value="Chromosome"/>
</dbReference>
<dbReference type="GO" id="GO:0051116">
    <property type="term" value="F:cobaltochelatase activity"/>
    <property type="evidence" value="ECO:0007669"/>
    <property type="project" value="InterPro"/>
</dbReference>
<gene>
    <name evidence="2" type="ORF">LK07_07330</name>
</gene>
<reference evidence="2 3" key="1">
    <citation type="submission" date="2017-07" db="EMBL/GenBank/DDBJ databases">
        <title>Genome sequence of Streptomyces pluripotens MUSC 137T.</title>
        <authorList>
            <person name="Ser H.-L."/>
            <person name="Lee L.-H."/>
        </authorList>
    </citation>
    <scope>NUCLEOTIDE SEQUENCE [LARGE SCALE GENOMIC DNA]</scope>
    <source>
        <strain evidence="2 3">MUSC 137</strain>
    </source>
</reference>
<evidence type="ECO:0000313" key="3">
    <source>
        <dbReference type="Proteomes" id="UP000031501"/>
    </source>
</evidence>
<dbReference type="CDD" id="cd10150">
    <property type="entry name" value="CobN_like"/>
    <property type="match status" value="1"/>
</dbReference>
<dbReference type="OrthoDB" id="9757976at2"/>
<dbReference type="NCBIfam" id="TIGR02257">
    <property type="entry name" value="cobalto_cobN"/>
    <property type="match status" value="1"/>
</dbReference>
<protein>
    <submittedName>
        <fullName evidence="2">Cobaltochelatase subunit CobN</fullName>
    </submittedName>
</protein>
<dbReference type="KEGG" id="splu:LK06_006225"/>
<evidence type="ECO:0000259" key="1">
    <source>
        <dbReference type="Pfam" id="PF02514"/>
    </source>
</evidence>
<dbReference type="GO" id="GO:0009236">
    <property type="term" value="P:cobalamin biosynthetic process"/>
    <property type="evidence" value="ECO:0007669"/>
    <property type="project" value="InterPro"/>
</dbReference>
<dbReference type="PANTHER" id="PTHR44119">
    <property type="entry name" value="MAGNESIUM-CHELATASE SUBUNIT CHLH, CHLOROPLASTIC"/>
    <property type="match status" value="1"/>
</dbReference>
<dbReference type="Pfam" id="PF02514">
    <property type="entry name" value="CobN-Mg_chel"/>
    <property type="match status" value="1"/>
</dbReference>
<evidence type="ECO:0000313" key="2">
    <source>
        <dbReference type="EMBL" id="ASN28255.1"/>
    </source>
</evidence>
<dbReference type="InterPro" id="IPR011953">
    <property type="entry name" value="Cobalto_CobN"/>
</dbReference>
<dbReference type="InterPro" id="IPR003672">
    <property type="entry name" value="CobN/Mg_chltase"/>
</dbReference>
<accession>A0A221P906</accession>
<feature type="domain" description="CobN/magnesium chelatase" evidence="1">
    <location>
        <begin position="97"/>
        <end position="1193"/>
    </location>
</feature>
<dbReference type="AlphaFoldDB" id="A0A221P906"/>
<dbReference type="PANTHER" id="PTHR44119:SF4">
    <property type="entry name" value="AEROBIC COBALTOCHELATASE SUBUNIT COBN"/>
    <property type="match status" value="1"/>
</dbReference>
<name>A0A221P906_9ACTN</name>